<name>A0ABR5IG65_9ACTN</name>
<gene>
    <name evidence="1" type="ORF">ABW18_05580</name>
</gene>
<protein>
    <submittedName>
        <fullName evidence="1">Uncharacterized protein</fullName>
    </submittedName>
</protein>
<organism evidence="1 2">
    <name type="scientific">Gordonia jacobaea</name>
    <dbReference type="NCBI Taxonomy" id="122202"/>
    <lineage>
        <taxon>Bacteria</taxon>
        <taxon>Bacillati</taxon>
        <taxon>Actinomycetota</taxon>
        <taxon>Actinomycetes</taxon>
        <taxon>Mycobacteriales</taxon>
        <taxon>Gordoniaceae</taxon>
        <taxon>Gordonia</taxon>
    </lineage>
</organism>
<comment type="caution">
    <text evidence="1">The sequence shown here is derived from an EMBL/GenBank/DDBJ whole genome shotgun (WGS) entry which is preliminary data.</text>
</comment>
<dbReference type="EMBL" id="LDTZ01000014">
    <property type="protein sequence ID" value="KNA92734.1"/>
    <property type="molecule type" value="Genomic_DNA"/>
</dbReference>
<dbReference type="Proteomes" id="UP000037247">
    <property type="component" value="Unassembled WGS sequence"/>
</dbReference>
<proteinExistence type="predicted"/>
<dbReference type="RefSeq" id="WP_049697943.1">
    <property type="nucleotide sequence ID" value="NZ_LDTZ01000014.1"/>
</dbReference>
<accession>A0ABR5IG65</accession>
<sequence length="73" mass="8465">MTYEANEYSRLDEYAYSYIQHPEQPIEPKLYREHRPDVHEVNQPCAACGDPWPCGVFDALLLGLSHSWGVRSK</sequence>
<keyword evidence="2" id="KW-1185">Reference proteome</keyword>
<evidence type="ECO:0000313" key="1">
    <source>
        <dbReference type="EMBL" id="KNA92734.1"/>
    </source>
</evidence>
<reference evidence="1 2" key="1">
    <citation type="submission" date="2015-05" db="EMBL/GenBank/DDBJ databases">
        <title>Draft genome sequence of the bacterium Gordonia jacobaea a new member of the Gordonia genus.</title>
        <authorList>
            <person name="Jimenez-Galisteo G."/>
            <person name="Dominguez A."/>
            <person name="Munoz E."/>
            <person name="Vinas M."/>
        </authorList>
    </citation>
    <scope>NUCLEOTIDE SEQUENCE [LARGE SCALE GENOMIC DNA]</scope>
    <source>
        <strain evidence="2">mv1</strain>
    </source>
</reference>
<evidence type="ECO:0000313" key="2">
    <source>
        <dbReference type="Proteomes" id="UP000037247"/>
    </source>
</evidence>